<gene>
    <name evidence="17" type="ORF">MQC88_07275</name>
</gene>
<dbReference type="EC" id="1.1.1.3" evidence="5 13"/>
<dbReference type="SUPFAM" id="SSF55347">
    <property type="entry name" value="Glyceraldehyde-3-phosphate dehydrogenase-like, C-terminal domain"/>
    <property type="match status" value="1"/>
</dbReference>
<dbReference type="InterPro" id="IPR036291">
    <property type="entry name" value="NAD(P)-bd_dom_sf"/>
</dbReference>
<evidence type="ECO:0000256" key="5">
    <source>
        <dbReference type="ARBA" id="ARBA00013213"/>
    </source>
</evidence>
<keyword evidence="18" id="KW-1185">Reference proteome</keyword>
<dbReference type="Proteomes" id="UP001165423">
    <property type="component" value="Unassembled WGS sequence"/>
</dbReference>
<sequence length="396" mass="40633">MNAIPRPRLAAAPKGWVPAPLPSTAPARLALLGIGTVGSALLQRLAQWQGTALGERLRVVHVANSRQACSDGAGLSPLAAAQHLHAAGRPAALDAVAPALAGDGARIVIDATASDAVAARHAWWLAQGIHVVTACKLGQGTSVARWSEIRAACARGGSVYGDSATVGAGLPLLRSIRGLQAGGDRIHAIAGVLSGSLAWLFHHYDGLRPFSGFVRAARAAGYTEPDPREDLSGEDVRRKLLILARSAGLALEAGAVEVDPLLPAAFAALDRCGVDAALPQLDAPLRARHADAWKRGEKLCFVARLDCRAEGAPSARVGLESLSPDDPLRGGGGTDNRVAIWSDRYRGQPLLIQGPGAGAQVTAAALLDDVLAILRAAAQAAGAAKNASIGCGCRKT</sequence>
<organism evidence="17 18">
    <name type="scientific">Cognatiluteimonas sedimenti</name>
    <dbReference type="NCBI Taxonomy" id="2927791"/>
    <lineage>
        <taxon>Bacteria</taxon>
        <taxon>Pseudomonadati</taxon>
        <taxon>Pseudomonadota</taxon>
        <taxon>Gammaproteobacteria</taxon>
        <taxon>Lysobacterales</taxon>
        <taxon>Lysobacteraceae</taxon>
        <taxon>Cognatiluteimonas</taxon>
    </lineage>
</organism>
<dbReference type="Pfam" id="PF03447">
    <property type="entry name" value="NAD_binding_3"/>
    <property type="match status" value="1"/>
</dbReference>
<evidence type="ECO:0000256" key="11">
    <source>
        <dbReference type="ARBA" id="ARBA00048841"/>
    </source>
</evidence>
<evidence type="ECO:0000256" key="6">
    <source>
        <dbReference type="ARBA" id="ARBA00022605"/>
    </source>
</evidence>
<evidence type="ECO:0000256" key="7">
    <source>
        <dbReference type="ARBA" id="ARBA00022697"/>
    </source>
</evidence>
<keyword evidence="9 13" id="KW-0560">Oxidoreductase</keyword>
<dbReference type="PANTHER" id="PTHR43070">
    <property type="match status" value="1"/>
</dbReference>
<keyword evidence="10 13" id="KW-0486">Methionine biosynthesis</keyword>
<evidence type="ECO:0000256" key="10">
    <source>
        <dbReference type="ARBA" id="ARBA00023167"/>
    </source>
</evidence>
<dbReference type="InterPro" id="IPR001342">
    <property type="entry name" value="HDH_cat"/>
</dbReference>
<evidence type="ECO:0000256" key="8">
    <source>
        <dbReference type="ARBA" id="ARBA00022857"/>
    </source>
</evidence>
<dbReference type="Gene3D" id="3.30.360.10">
    <property type="entry name" value="Dihydrodipicolinate Reductase, domain 2"/>
    <property type="match status" value="1"/>
</dbReference>
<dbReference type="InterPro" id="IPR022697">
    <property type="entry name" value="HDH_short"/>
</dbReference>
<evidence type="ECO:0000259" key="15">
    <source>
        <dbReference type="Pfam" id="PF00742"/>
    </source>
</evidence>
<dbReference type="PIRSF" id="PIRSF036497">
    <property type="entry name" value="HDH_short"/>
    <property type="match status" value="1"/>
</dbReference>
<evidence type="ECO:0000256" key="14">
    <source>
        <dbReference type="RuleBase" id="RU004171"/>
    </source>
</evidence>
<name>A0ABT0A457_9GAMM</name>
<dbReference type="Pfam" id="PF00742">
    <property type="entry name" value="Homoserine_dh"/>
    <property type="match status" value="1"/>
</dbReference>
<evidence type="ECO:0000259" key="16">
    <source>
        <dbReference type="Pfam" id="PF03447"/>
    </source>
</evidence>
<comment type="cofactor">
    <cofactor evidence="1">
        <name>a metal cation</name>
        <dbReference type="ChEBI" id="CHEBI:25213"/>
    </cofactor>
</comment>
<dbReference type="PROSITE" id="PS01042">
    <property type="entry name" value="HOMOSER_DHGENASE"/>
    <property type="match status" value="1"/>
</dbReference>
<comment type="catalytic activity">
    <reaction evidence="12">
        <text>L-homoserine + NAD(+) = L-aspartate 4-semialdehyde + NADH + H(+)</text>
        <dbReference type="Rhea" id="RHEA:15757"/>
        <dbReference type="ChEBI" id="CHEBI:15378"/>
        <dbReference type="ChEBI" id="CHEBI:57476"/>
        <dbReference type="ChEBI" id="CHEBI:57540"/>
        <dbReference type="ChEBI" id="CHEBI:57945"/>
        <dbReference type="ChEBI" id="CHEBI:537519"/>
        <dbReference type="EC" id="1.1.1.3"/>
    </reaction>
    <physiologicalReaction direction="right-to-left" evidence="12">
        <dbReference type="Rhea" id="RHEA:15759"/>
    </physiologicalReaction>
</comment>
<dbReference type="InterPro" id="IPR019811">
    <property type="entry name" value="HDH_CS"/>
</dbReference>
<comment type="pathway">
    <text evidence="2">Amino-acid biosynthesis; L-threonine biosynthesis; L-threonine from L-aspartate: step 3/5.</text>
</comment>
<dbReference type="RefSeq" id="WP_243320590.1">
    <property type="nucleotide sequence ID" value="NZ_JALGCL010000002.1"/>
</dbReference>
<feature type="domain" description="Aspartate/homoserine dehydrogenase NAD-binding" evidence="16">
    <location>
        <begin position="33"/>
        <end position="157"/>
    </location>
</feature>
<feature type="domain" description="Homoserine dehydrogenase catalytic" evidence="15">
    <location>
        <begin position="171"/>
        <end position="371"/>
    </location>
</feature>
<keyword evidence="8 13" id="KW-0521">NADP</keyword>
<proteinExistence type="inferred from homology"/>
<evidence type="ECO:0000313" key="17">
    <source>
        <dbReference type="EMBL" id="MCJ0825756.1"/>
    </source>
</evidence>
<evidence type="ECO:0000256" key="13">
    <source>
        <dbReference type="PIRNR" id="PIRNR036497"/>
    </source>
</evidence>
<comment type="catalytic activity">
    <reaction evidence="11">
        <text>L-homoserine + NADP(+) = L-aspartate 4-semialdehyde + NADPH + H(+)</text>
        <dbReference type="Rhea" id="RHEA:15761"/>
        <dbReference type="ChEBI" id="CHEBI:15378"/>
        <dbReference type="ChEBI" id="CHEBI:57476"/>
        <dbReference type="ChEBI" id="CHEBI:57783"/>
        <dbReference type="ChEBI" id="CHEBI:58349"/>
        <dbReference type="ChEBI" id="CHEBI:537519"/>
        <dbReference type="EC" id="1.1.1.3"/>
    </reaction>
    <physiologicalReaction direction="right-to-left" evidence="11">
        <dbReference type="Rhea" id="RHEA:15763"/>
    </physiologicalReaction>
</comment>
<comment type="similarity">
    <text evidence="4 13 14">Belongs to the homoserine dehydrogenase family.</text>
</comment>
<evidence type="ECO:0000256" key="1">
    <source>
        <dbReference type="ARBA" id="ARBA00001920"/>
    </source>
</evidence>
<comment type="pathway">
    <text evidence="3">Amino-acid biosynthesis; L-methionine biosynthesis via de novo pathway; L-homoserine from L-aspartate: step 3/3.</text>
</comment>
<dbReference type="SUPFAM" id="SSF51735">
    <property type="entry name" value="NAD(P)-binding Rossmann-fold domains"/>
    <property type="match status" value="1"/>
</dbReference>
<dbReference type="InterPro" id="IPR011147">
    <property type="entry name" value="Bifunc_Aspkin/hSer_DH"/>
</dbReference>
<comment type="caution">
    <text evidence="17">The sequence shown here is derived from an EMBL/GenBank/DDBJ whole genome shotgun (WGS) entry which is preliminary data.</text>
</comment>
<keyword evidence="6 13" id="KW-0028">Amino-acid biosynthesis</keyword>
<dbReference type="Gene3D" id="3.40.50.720">
    <property type="entry name" value="NAD(P)-binding Rossmann-like Domain"/>
    <property type="match status" value="1"/>
</dbReference>
<evidence type="ECO:0000256" key="9">
    <source>
        <dbReference type="ARBA" id="ARBA00023002"/>
    </source>
</evidence>
<keyword evidence="7 13" id="KW-0791">Threonine biosynthesis</keyword>
<reference evidence="17 18" key="1">
    <citation type="submission" date="2022-03" db="EMBL/GenBank/DDBJ databases">
        <title>Luteimonas soily sp. nov., a novel bacterium isolated from the soil.</title>
        <authorList>
            <person name="Zhang X."/>
        </authorList>
    </citation>
    <scope>NUCLEOTIDE SEQUENCE [LARGE SCALE GENOMIC DNA]</scope>
    <source>
        <strain evidence="17 18">50</strain>
    </source>
</reference>
<evidence type="ECO:0000256" key="12">
    <source>
        <dbReference type="ARBA" id="ARBA00049031"/>
    </source>
</evidence>
<evidence type="ECO:0000313" key="18">
    <source>
        <dbReference type="Proteomes" id="UP001165423"/>
    </source>
</evidence>
<evidence type="ECO:0000256" key="2">
    <source>
        <dbReference type="ARBA" id="ARBA00005056"/>
    </source>
</evidence>
<dbReference type="PANTHER" id="PTHR43070:SF5">
    <property type="entry name" value="HOMOSERINE DEHYDROGENASE"/>
    <property type="match status" value="1"/>
</dbReference>
<evidence type="ECO:0000256" key="3">
    <source>
        <dbReference type="ARBA" id="ARBA00005062"/>
    </source>
</evidence>
<dbReference type="EMBL" id="JALGCL010000002">
    <property type="protein sequence ID" value="MCJ0825756.1"/>
    <property type="molecule type" value="Genomic_DNA"/>
</dbReference>
<protein>
    <recommendedName>
        <fullName evidence="5 13">Homoserine dehydrogenase</fullName>
        <shortName evidence="13">HDH</shortName>
        <ecNumber evidence="5 13">1.1.1.3</ecNumber>
    </recommendedName>
</protein>
<dbReference type="InterPro" id="IPR005106">
    <property type="entry name" value="Asp/hSer_DH_NAD-bd"/>
</dbReference>
<accession>A0ABT0A457</accession>
<evidence type="ECO:0000256" key="4">
    <source>
        <dbReference type="ARBA" id="ARBA00006753"/>
    </source>
</evidence>